<reference evidence="2 3" key="1">
    <citation type="submission" date="2024-09" db="EMBL/GenBank/DDBJ databases">
        <authorList>
            <person name="Sun Q."/>
            <person name="Mori K."/>
        </authorList>
    </citation>
    <scope>NUCLEOTIDE SEQUENCE [LARGE SCALE GENOMIC DNA]</scope>
    <source>
        <strain evidence="2 3">TBRC 4575</strain>
    </source>
</reference>
<keyword evidence="1" id="KW-1133">Transmembrane helix</keyword>
<accession>A0ABV6K1B6</accession>
<keyword evidence="1" id="KW-0812">Transmembrane</keyword>
<organism evidence="2 3">
    <name type="scientific">Lactiplantibacillus plajomi</name>
    <dbReference type="NCBI Taxonomy" id="1457217"/>
    <lineage>
        <taxon>Bacteria</taxon>
        <taxon>Bacillati</taxon>
        <taxon>Bacillota</taxon>
        <taxon>Bacilli</taxon>
        <taxon>Lactobacillales</taxon>
        <taxon>Lactobacillaceae</taxon>
        <taxon>Lactiplantibacillus</taxon>
    </lineage>
</organism>
<evidence type="ECO:0008006" key="4">
    <source>
        <dbReference type="Google" id="ProtNLM"/>
    </source>
</evidence>
<keyword evidence="1" id="KW-0472">Membrane</keyword>
<comment type="caution">
    <text evidence="2">The sequence shown here is derived from an EMBL/GenBank/DDBJ whole genome shotgun (WGS) entry which is preliminary data.</text>
</comment>
<dbReference type="Proteomes" id="UP001589855">
    <property type="component" value="Unassembled WGS sequence"/>
</dbReference>
<gene>
    <name evidence="2" type="ORF">ACFFGS_03880</name>
</gene>
<dbReference type="EMBL" id="JBHLUK010000024">
    <property type="protein sequence ID" value="MFC0423264.1"/>
    <property type="molecule type" value="Genomic_DNA"/>
</dbReference>
<proteinExistence type="predicted"/>
<dbReference type="RefSeq" id="WP_137644648.1">
    <property type="nucleotide sequence ID" value="NZ_BAABRM010000007.1"/>
</dbReference>
<evidence type="ECO:0000256" key="1">
    <source>
        <dbReference type="SAM" id="Phobius"/>
    </source>
</evidence>
<evidence type="ECO:0000313" key="2">
    <source>
        <dbReference type="EMBL" id="MFC0423264.1"/>
    </source>
</evidence>
<sequence length="131" mass="14913">MDISDWFDFKQRVTQDMTLVKTVDGRTVTKQVKGSFNWLAWIFNWIYVLATQKYKTAGFVKKAIIPVVALYVADLLVVIILGNTVGFIFNVVGSIWYGLMFDTWFKNQLIANGYHVAHSAQANESGQQNVE</sequence>
<evidence type="ECO:0000313" key="3">
    <source>
        <dbReference type="Proteomes" id="UP001589855"/>
    </source>
</evidence>
<feature type="transmembrane region" description="Helical" evidence="1">
    <location>
        <begin position="35"/>
        <end position="51"/>
    </location>
</feature>
<protein>
    <recommendedName>
        <fullName evidence="4">DUF2628 domain-containing protein</fullName>
    </recommendedName>
</protein>
<name>A0ABV6K1B6_9LACO</name>
<keyword evidence="3" id="KW-1185">Reference proteome</keyword>